<reference evidence="2 3" key="1">
    <citation type="submission" date="2015-09" db="EMBL/GenBank/DDBJ databases">
        <authorList>
            <consortium name="Pathogen Informatics"/>
        </authorList>
    </citation>
    <scope>NUCLEOTIDE SEQUENCE [LARGE SCALE GENOMIC DNA]</scope>
    <source>
        <strain evidence="2 3">2789STDY5608854</strain>
    </source>
</reference>
<evidence type="ECO:0000313" key="3">
    <source>
        <dbReference type="Proteomes" id="UP000095746"/>
    </source>
</evidence>
<dbReference type="AntiFam" id="ANF00095">
    <property type="entry name" value="Shadow ORF (opposite ABC transporters)"/>
</dbReference>
<dbReference type="Proteomes" id="UP000095746">
    <property type="component" value="Unassembled WGS sequence"/>
</dbReference>
<accession>A0A174RVF5</accession>
<proteinExistence type="predicted"/>
<feature type="region of interest" description="Disordered" evidence="1">
    <location>
        <begin position="1"/>
        <end position="27"/>
    </location>
</feature>
<evidence type="ECO:0000256" key="1">
    <source>
        <dbReference type="SAM" id="MobiDB-lite"/>
    </source>
</evidence>
<sequence length="183" mass="19696">MGLAQLPDELPDLNDLEGVQPHRGLIQNDDSGAAQQRLGNAYPLAVALGERGDAAVAHAGEPGLFHHLRNLAFQRPAPQPLGLAHEPQVFHRGFVQIEGRLLRQVADEPLGRAGLLENVVPVDAHTPACGGQASGYDVHGGGLSRAVWPQKAVYMPLLDFKGEIVHRQEISITLCQVFHCDHG</sequence>
<dbReference type="AlphaFoldDB" id="A0A174RVF5"/>
<dbReference type="EMBL" id="CYZT01000537">
    <property type="protein sequence ID" value="CUP87165.1"/>
    <property type="molecule type" value="Genomic_DNA"/>
</dbReference>
<name>A0A174RVF5_FLAPL</name>
<protein>
    <submittedName>
        <fullName evidence="2">Uncharacterized protein</fullName>
    </submittedName>
</protein>
<organism evidence="2 3">
    <name type="scientific">Flavonifractor plautii</name>
    <name type="common">Fusobacterium plautii</name>
    <dbReference type="NCBI Taxonomy" id="292800"/>
    <lineage>
        <taxon>Bacteria</taxon>
        <taxon>Bacillati</taxon>
        <taxon>Bacillota</taxon>
        <taxon>Clostridia</taxon>
        <taxon>Eubacteriales</taxon>
        <taxon>Oscillospiraceae</taxon>
        <taxon>Flavonifractor</taxon>
    </lineage>
</organism>
<gene>
    <name evidence="2" type="ORF">ERS852411_03697</name>
</gene>
<evidence type="ECO:0000313" key="2">
    <source>
        <dbReference type="EMBL" id="CUP87165.1"/>
    </source>
</evidence>